<evidence type="ECO:0000259" key="8">
    <source>
        <dbReference type="PROSITE" id="PS50217"/>
    </source>
</evidence>
<dbReference type="GO" id="GO:0006351">
    <property type="term" value="P:DNA-templated transcription"/>
    <property type="evidence" value="ECO:0007669"/>
    <property type="project" value="InterPro"/>
</dbReference>
<dbReference type="PROSITE" id="PS50217">
    <property type="entry name" value="BZIP"/>
    <property type="match status" value="1"/>
</dbReference>
<keyword evidence="6" id="KW-0539">Nucleus</keyword>
<comment type="subcellular location">
    <subcellularLocation>
        <location evidence="1">Nucleus</location>
    </subcellularLocation>
</comment>
<gene>
    <name evidence="9" type="ORF">CHIRRI_LOCUS2769</name>
</gene>
<keyword evidence="4" id="KW-0238">DNA-binding</keyword>
<sequence length="202" mass="23321">MPPKTKKAKVNEEAVDSGYVDKRKRNNDAVKKSRDKTKKKTEETVEKVQKLKEKNKKLEGKIDEQKKTKKFLIDLAKQKNLPVDDDSEDEDLISDEEGTDDDDDVEKSISEESDDSEPAPARKQPAKRKKIWINWASSTNTCFSATYFKLNFSNNGIFKFLIAFYKIKFNITNVVGYVIDEFFNCINQSQCTENDISKICFH</sequence>
<evidence type="ECO:0000313" key="10">
    <source>
        <dbReference type="Proteomes" id="UP001153620"/>
    </source>
</evidence>
<evidence type="ECO:0000256" key="1">
    <source>
        <dbReference type="ARBA" id="ARBA00004123"/>
    </source>
</evidence>
<dbReference type="InterPro" id="IPR046347">
    <property type="entry name" value="bZIP_sf"/>
</dbReference>
<keyword evidence="3" id="KW-0805">Transcription regulation</keyword>
<proteinExistence type="inferred from homology"/>
<protein>
    <recommendedName>
        <fullName evidence="8">BZIP domain-containing protein</fullName>
    </recommendedName>
</protein>
<evidence type="ECO:0000256" key="7">
    <source>
        <dbReference type="SAM" id="MobiDB-lite"/>
    </source>
</evidence>
<reference evidence="9" key="1">
    <citation type="submission" date="2022-01" db="EMBL/GenBank/DDBJ databases">
        <authorList>
            <person name="King R."/>
        </authorList>
    </citation>
    <scope>NUCLEOTIDE SEQUENCE</scope>
</reference>
<dbReference type="Pfam" id="PF07716">
    <property type="entry name" value="bZIP_2"/>
    <property type="match status" value="1"/>
</dbReference>
<dbReference type="SMART" id="SM00338">
    <property type="entry name" value="BRLZ"/>
    <property type="match status" value="1"/>
</dbReference>
<organism evidence="9 10">
    <name type="scientific">Chironomus riparius</name>
    <dbReference type="NCBI Taxonomy" id="315576"/>
    <lineage>
        <taxon>Eukaryota</taxon>
        <taxon>Metazoa</taxon>
        <taxon>Ecdysozoa</taxon>
        <taxon>Arthropoda</taxon>
        <taxon>Hexapoda</taxon>
        <taxon>Insecta</taxon>
        <taxon>Pterygota</taxon>
        <taxon>Neoptera</taxon>
        <taxon>Endopterygota</taxon>
        <taxon>Diptera</taxon>
        <taxon>Nematocera</taxon>
        <taxon>Chironomoidea</taxon>
        <taxon>Chironomidae</taxon>
        <taxon>Chironominae</taxon>
        <taxon>Chironomus</taxon>
    </lineage>
</organism>
<evidence type="ECO:0000256" key="4">
    <source>
        <dbReference type="ARBA" id="ARBA00023125"/>
    </source>
</evidence>
<dbReference type="Proteomes" id="UP001153620">
    <property type="component" value="Chromosome 1"/>
</dbReference>
<feature type="compositionally biased region" description="Acidic residues" evidence="7">
    <location>
        <begin position="83"/>
        <end position="117"/>
    </location>
</feature>
<dbReference type="InterPro" id="IPR031106">
    <property type="entry name" value="C/EBP"/>
</dbReference>
<dbReference type="GO" id="GO:0000981">
    <property type="term" value="F:DNA-binding transcription factor activity, RNA polymerase II-specific"/>
    <property type="evidence" value="ECO:0007669"/>
    <property type="project" value="TreeGrafter"/>
</dbReference>
<dbReference type="PANTHER" id="PTHR23334:SF69">
    <property type="entry name" value="CCAAT_ENHANCER-BINDING PROTEIN GAMMA"/>
    <property type="match status" value="1"/>
</dbReference>
<dbReference type="EMBL" id="OU895877">
    <property type="protein sequence ID" value="CAG9799811.1"/>
    <property type="molecule type" value="Genomic_DNA"/>
</dbReference>
<reference evidence="9" key="2">
    <citation type="submission" date="2022-10" db="EMBL/GenBank/DDBJ databases">
        <authorList>
            <consortium name="ENA_rothamsted_submissions"/>
            <consortium name="culmorum"/>
            <person name="King R."/>
        </authorList>
    </citation>
    <scope>NUCLEOTIDE SEQUENCE</scope>
</reference>
<feature type="region of interest" description="Disordered" evidence="7">
    <location>
        <begin position="1"/>
        <end position="46"/>
    </location>
</feature>
<dbReference type="SUPFAM" id="SSF57959">
    <property type="entry name" value="Leucine zipper domain"/>
    <property type="match status" value="1"/>
</dbReference>
<evidence type="ECO:0000256" key="2">
    <source>
        <dbReference type="ARBA" id="ARBA00006951"/>
    </source>
</evidence>
<keyword evidence="10" id="KW-1185">Reference proteome</keyword>
<dbReference type="GO" id="GO:0000978">
    <property type="term" value="F:RNA polymerase II cis-regulatory region sequence-specific DNA binding"/>
    <property type="evidence" value="ECO:0007669"/>
    <property type="project" value="TreeGrafter"/>
</dbReference>
<dbReference type="PANTHER" id="PTHR23334">
    <property type="entry name" value="CCAAT/ENHANCER BINDING PROTEIN"/>
    <property type="match status" value="1"/>
</dbReference>
<dbReference type="AlphaFoldDB" id="A0A9N9RMI5"/>
<feature type="domain" description="BZIP" evidence="8">
    <location>
        <begin position="16"/>
        <end position="67"/>
    </location>
</feature>
<dbReference type="GO" id="GO:0005634">
    <property type="term" value="C:nucleus"/>
    <property type="evidence" value="ECO:0007669"/>
    <property type="project" value="UniProtKB-SubCell"/>
</dbReference>
<accession>A0A9N9RMI5</accession>
<dbReference type="InterPro" id="IPR004827">
    <property type="entry name" value="bZIP"/>
</dbReference>
<evidence type="ECO:0000313" key="9">
    <source>
        <dbReference type="EMBL" id="CAG9799811.1"/>
    </source>
</evidence>
<keyword evidence="5" id="KW-0804">Transcription</keyword>
<comment type="similarity">
    <text evidence="2">Belongs to the bZIP family. C/EBP subfamily.</text>
</comment>
<name>A0A9N9RMI5_9DIPT</name>
<evidence type="ECO:0000256" key="6">
    <source>
        <dbReference type="ARBA" id="ARBA00023242"/>
    </source>
</evidence>
<evidence type="ECO:0000256" key="5">
    <source>
        <dbReference type="ARBA" id="ARBA00023163"/>
    </source>
</evidence>
<evidence type="ECO:0000256" key="3">
    <source>
        <dbReference type="ARBA" id="ARBA00023015"/>
    </source>
</evidence>
<feature type="region of interest" description="Disordered" evidence="7">
    <location>
        <begin position="82"/>
        <end position="125"/>
    </location>
</feature>
<dbReference type="Gene3D" id="1.20.5.170">
    <property type="match status" value="1"/>
</dbReference>